<dbReference type="InterPro" id="IPR010071">
    <property type="entry name" value="AA_adenyl_dom"/>
</dbReference>
<dbReference type="GO" id="GO:0044550">
    <property type="term" value="P:secondary metabolite biosynthetic process"/>
    <property type="evidence" value="ECO:0007669"/>
    <property type="project" value="TreeGrafter"/>
</dbReference>
<dbReference type="Gene3D" id="1.10.1200.10">
    <property type="entry name" value="ACP-like"/>
    <property type="match status" value="1"/>
</dbReference>
<gene>
    <name evidence="4" type="ORF">ATE80_17055</name>
</gene>
<dbReference type="InterPro" id="IPR025110">
    <property type="entry name" value="AMP-bd_C"/>
</dbReference>
<dbReference type="RefSeq" id="WP_058943073.1">
    <property type="nucleotide sequence ID" value="NZ_LNSV01000041.1"/>
</dbReference>
<dbReference type="InterPro" id="IPR036736">
    <property type="entry name" value="ACP-like_sf"/>
</dbReference>
<feature type="domain" description="Carrier" evidence="3">
    <location>
        <begin position="549"/>
        <end position="624"/>
    </location>
</feature>
<evidence type="ECO:0000256" key="2">
    <source>
        <dbReference type="ARBA" id="ARBA00022553"/>
    </source>
</evidence>
<dbReference type="PROSITE" id="PS50075">
    <property type="entry name" value="CARRIER"/>
    <property type="match status" value="1"/>
</dbReference>
<dbReference type="SUPFAM" id="SSF47336">
    <property type="entry name" value="ACP-like"/>
    <property type="match status" value="1"/>
</dbReference>
<dbReference type="InterPro" id="IPR045851">
    <property type="entry name" value="AMP-bd_C_sf"/>
</dbReference>
<organism evidence="4 5">
    <name type="scientific">Streptomyces kanasensis</name>
    <dbReference type="NCBI Taxonomy" id="936756"/>
    <lineage>
        <taxon>Bacteria</taxon>
        <taxon>Bacillati</taxon>
        <taxon>Actinomycetota</taxon>
        <taxon>Actinomycetes</taxon>
        <taxon>Kitasatosporales</taxon>
        <taxon>Streptomycetaceae</taxon>
        <taxon>Streptomyces</taxon>
    </lineage>
</organism>
<dbReference type="OrthoDB" id="2472181at2"/>
<dbReference type="PROSITE" id="PS00455">
    <property type="entry name" value="AMP_BINDING"/>
    <property type="match status" value="1"/>
</dbReference>
<keyword evidence="2" id="KW-0597">Phosphoprotein</keyword>
<dbReference type="STRING" id="936756.ATE80_17055"/>
<accession>A0A100Y4R2</accession>
<reference evidence="4 5" key="1">
    <citation type="submission" date="2015-11" db="EMBL/GenBank/DDBJ databases">
        <title>Genome-wide analysis reveals the secondary metabolome in Streptomyces kanasensis ZX01.</title>
        <authorList>
            <person name="Zhang G."/>
            <person name="Han L."/>
            <person name="Feng J."/>
            <person name="Zhang X."/>
        </authorList>
    </citation>
    <scope>NUCLEOTIDE SEQUENCE [LARGE SCALE GENOMIC DNA]</scope>
    <source>
        <strain evidence="4 5">ZX01</strain>
    </source>
</reference>
<name>A0A100Y4R2_9ACTN</name>
<evidence type="ECO:0000313" key="5">
    <source>
        <dbReference type="Proteomes" id="UP000054011"/>
    </source>
</evidence>
<evidence type="ECO:0000259" key="3">
    <source>
        <dbReference type="PROSITE" id="PS50075"/>
    </source>
</evidence>
<dbReference type="Gene3D" id="3.40.50.12780">
    <property type="entry name" value="N-terminal domain of ligase-like"/>
    <property type="match status" value="1"/>
</dbReference>
<dbReference type="GO" id="GO:0043041">
    <property type="term" value="P:amino acid activation for nonribosomal peptide biosynthetic process"/>
    <property type="evidence" value="ECO:0007669"/>
    <property type="project" value="TreeGrafter"/>
</dbReference>
<keyword evidence="5" id="KW-1185">Reference proteome</keyword>
<dbReference type="GO" id="GO:0031177">
    <property type="term" value="F:phosphopantetheine binding"/>
    <property type="evidence" value="ECO:0007669"/>
    <property type="project" value="InterPro"/>
</dbReference>
<dbReference type="Pfam" id="PF13193">
    <property type="entry name" value="AMP-binding_C"/>
    <property type="match status" value="1"/>
</dbReference>
<dbReference type="PANTHER" id="PTHR45527:SF1">
    <property type="entry name" value="FATTY ACID SYNTHASE"/>
    <property type="match status" value="1"/>
</dbReference>
<dbReference type="Pfam" id="PF00550">
    <property type="entry name" value="PP-binding"/>
    <property type="match status" value="1"/>
</dbReference>
<dbReference type="InterPro" id="IPR042099">
    <property type="entry name" value="ANL_N_sf"/>
</dbReference>
<sequence>METPADAAHRLDTALLARWDAHPGLPAIVDGEHVVLAGEVRDRAVRTAALLRQHGLRPGDRVAVLLERSADFVIAVAAVVLAGGAHVAIDTANPRDRVHFLLEDSTPRLVLTSDALRPALPDGLGARVLTVEECAEAPDPDGFAPADALADRPAVVIYTSGSTGRPKGSLLSHRGVTARLRSLQGSHPIDADDRVLHHTACTFDMFLVEVYWPLLHGAAVVIAAPGRHRDPEHLARLIRDQRVTTVWWVVSLLELFLLALGPGERVDGLRQVLTGGEALSPELVRRFHSRSRATLSNLYGPSECTMYCTAWVCPRDPDPETVLIGSAIEDTTLRILDERGRPVPQGEPGELYIGGVGVSLGYHDRPELTAERFVPDPVDASAGTLYRSGDLVREVAPGRLEYLGRVDRQVKIRGFRIEPGEIEGAALGVPGVRQAAVVADGTGHETRLVCFLVLDGTPDGPAPDGDTRRGAERVRTALADRLPAHMVPAAVVALERFPLTPNGKLDHAELTASAAEALPTAAGPAPVTAAPGAAVPASAPAAPGTGAAAGQADLAAVVAEVWAAVLGVRAVGPDDDFFALGGDSFRAVRAVRELEERTGLQVPMHLVFEASEVTEYADAVAALTR</sequence>
<dbReference type="GO" id="GO:0017000">
    <property type="term" value="P:antibiotic biosynthetic process"/>
    <property type="evidence" value="ECO:0007669"/>
    <property type="project" value="UniProtKB-ARBA"/>
</dbReference>
<protein>
    <recommendedName>
        <fullName evidence="3">Carrier domain-containing protein</fullName>
    </recommendedName>
</protein>
<evidence type="ECO:0000313" key="4">
    <source>
        <dbReference type="EMBL" id="KUH37675.1"/>
    </source>
</evidence>
<dbReference type="CDD" id="cd05930">
    <property type="entry name" value="A_NRPS"/>
    <property type="match status" value="1"/>
</dbReference>
<dbReference type="NCBIfam" id="TIGR01733">
    <property type="entry name" value="AA-adenyl-dom"/>
    <property type="match status" value="1"/>
</dbReference>
<dbReference type="InterPro" id="IPR020806">
    <property type="entry name" value="PKS_PP-bd"/>
</dbReference>
<dbReference type="EMBL" id="LNSV01000041">
    <property type="protein sequence ID" value="KUH37675.1"/>
    <property type="molecule type" value="Genomic_DNA"/>
</dbReference>
<dbReference type="InterPro" id="IPR000873">
    <property type="entry name" value="AMP-dep_synth/lig_dom"/>
</dbReference>
<keyword evidence="1" id="KW-0596">Phosphopantetheine</keyword>
<dbReference type="PANTHER" id="PTHR45527">
    <property type="entry name" value="NONRIBOSOMAL PEPTIDE SYNTHETASE"/>
    <property type="match status" value="1"/>
</dbReference>
<dbReference type="Proteomes" id="UP000054011">
    <property type="component" value="Unassembled WGS sequence"/>
</dbReference>
<proteinExistence type="predicted"/>
<dbReference type="SUPFAM" id="SSF56801">
    <property type="entry name" value="Acetyl-CoA synthetase-like"/>
    <property type="match status" value="1"/>
</dbReference>
<dbReference type="Pfam" id="PF00501">
    <property type="entry name" value="AMP-binding"/>
    <property type="match status" value="1"/>
</dbReference>
<dbReference type="SMART" id="SM00823">
    <property type="entry name" value="PKS_PP"/>
    <property type="match status" value="1"/>
</dbReference>
<dbReference type="InterPro" id="IPR020845">
    <property type="entry name" value="AMP-binding_CS"/>
</dbReference>
<dbReference type="AlphaFoldDB" id="A0A100Y4R2"/>
<dbReference type="Gene3D" id="3.30.300.30">
    <property type="match status" value="1"/>
</dbReference>
<dbReference type="GO" id="GO:0005737">
    <property type="term" value="C:cytoplasm"/>
    <property type="evidence" value="ECO:0007669"/>
    <property type="project" value="TreeGrafter"/>
</dbReference>
<dbReference type="InterPro" id="IPR009081">
    <property type="entry name" value="PP-bd_ACP"/>
</dbReference>
<evidence type="ECO:0000256" key="1">
    <source>
        <dbReference type="ARBA" id="ARBA00022450"/>
    </source>
</evidence>
<comment type="caution">
    <text evidence="4">The sequence shown here is derived from an EMBL/GenBank/DDBJ whole genome shotgun (WGS) entry which is preliminary data.</text>
</comment>